<gene>
    <name evidence="2" type="ORF">DAEQUDRAFT_740237</name>
</gene>
<proteinExistence type="predicted"/>
<dbReference type="EMBL" id="KV429095">
    <property type="protein sequence ID" value="KZT66065.1"/>
    <property type="molecule type" value="Genomic_DNA"/>
</dbReference>
<protein>
    <submittedName>
        <fullName evidence="2">Uncharacterized protein</fullName>
    </submittedName>
</protein>
<evidence type="ECO:0000313" key="3">
    <source>
        <dbReference type="Proteomes" id="UP000076727"/>
    </source>
</evidence>
<feature type="region of interest" description="Disordered" evidence="1">
    <location>
        <begin position="1"/>
        <end position="33"/>
    </location>
</feature>
<evidence type="ECO:0000256" key="1">
    <source>
        <dbReference type="SAM" id="MobiDB-lite"/>
    </source>
</evidence>
<reference evidence="2 3" key="1">
    <citation type="journal article" date="2016" name="Mol. Biol. Evol.">
        <title>Comparative Genomics of Early-Diverging Mushroom-Forming Fungi Provides Insights into the Origins of Lignocellulose Decay Capabilities.</title>
        <authorList>
            <person name="Nagy L.G."/>
            <person name="Riley R."/>
            <person name="Tritt A."/>
            <person name="Adam C."/>
            <person name="Daum C."/>
            <person name="Floudas D."/>
            <person name="Sun H."/>
            <person name="Yadav J.S."/>
            <person name="Pangilinan J."/>
            <person name="Larsson K.H."/>
            <person name="Matsuura K."/>
            <person name="Barry K."/>
            <person name="Labutti K."/>
            <person name="Kuo R."/>
            <person name="Ohm R.A."/>
            <person name="Bhattacharya S.S."/>
            <person name="Shirouzu T."/>
            <person name="Yoshinaga Y."/>
            <person name="Martin F.M."/>
            <person name="Grigoriev I.V."/>
            <person name="Hibbett D.S."/>
        </authorList>
    </citation>
    <scope>NUCLEOTIDE SEQUENCE [LARGE SCALE GENOMIC DNA]</scope>
    <source>
        <strain evidence="2 3">L-15889</strain>
    </source>
</reference>
<sequence>MSAAWNAECQTRSVASHRPATSSSDLLPSDGPGCTPRSLALGDTILDKVRSGATHSNDYPIGFSLEDAGAGLTTAAGSVGVSRYVLLNPGLRVALTEAKKTRFTRDVRPKRQGQATVIGPCPRCITTAPARNMHGRESPEIIDVGSAMVSREHVRLLSATSALHYNSIWIRASHVAATTSSLVGLSLIRTGDS</sequence>
<evidence type="ECO:0000313" key="2">
    <source>
        <dbReference type="EMBL" id="KZT66065.1"/>
    </source>
</evidence>
<feature type="compositionally biased region" description="Polar residues" evidence="1">
    <location>
        <begin position="8"/>
        <end position="26"/>
    </location>
</feature>
<dbReference type="AlphaFoldDB" id="A0A165MSJ2"/>
<keyword evidence="3" id="KW-1185">Reference proteome</keyword>
<name>A0A165MSJ2_9APHY</name>
<organism evidence="2 3">
    <name type="scientific">Daedalea quercina L-15889</name>
    <dbReference type="NCBI Taxonomy" id="1314783"/>
    <lineage>
        <taxon>Eukaryota</taxon>
        <taxon>Fungi</taxon>
        <taxon>Dikarya</taxon>
        <taxon>Basidiomycota</taxon>
        <taxon>Agaricomycotina</taxon>
        <taxon>Agaricomycetes</taxon>
        <taxon>Polyporales</taxon>
        <taxon>Fomitopsis</taxon>
    </lineage>
</organism>
<accession>A0A165MSJ2</accession>
<dbReference type="Proteomes" id="UP000076727">
    <property type="component" value="Unassembled WGS sequence"/>
</dbReference>